<dbReference type="EMBL" id="UZAU01000606">
    <property type="status" value="NOT_ANNOTATED_CDS"/>
    <property type="molecule type" value="Genomic_DNA"/>
</dbReference>
<dbReference type="AlphaFoldDB" id="A0A803R6C3"/>
<reference evidence="2" key="1">
    <citation type="submission" date="2018-11" db="EMBL/GenBank/DDBJ databases">
        <authorList>
            <person name="Grassa J C."/>
        </authorList>
    </citation>
    <scope>NUCLEOTIDE SEQUENCE [LARGE SCALE GENOMIC DNA]</scope>
</reference>
<dbReference type="Gramene" id="novel_model_5612_5bd9a17a">
    <property type="protein sequence ID" value="cds.novel_model_5612_5bd9a17a"/>
    <property type="gene ID" value="novel_gene_2884_5bd9a17a"/>
</dbReference>
<sequence>MSLAQAGYTSSSHNQDSSIRSGLNLNMKTQNSIWLRAPSPSKSHSLTILTSSSSLIFCRPKMVAFDLKLSNVINPFSLSINSSNPLTEFFINKPFSP</sequence>
<accession>A0A803R6C3</accession>
<evidence type="ECO:0000313" key="3">
    <source>
        <dbReference type="Proteomes" id="UP000596661"/>
    </source>
</evidence>
<keyword evidence="3" id="KW-1185">Reference proteome</keyword>
<name>A0A803R6C3_CANSA</name>
<protein>
    <submittedName>
        <fullName evidence="2">Uncharacterized protein</fullName>
    </submittedName>
</protein>
<feature type="region of interest" description="Disordered" evidence="1">
    <location>
        <begin position="1"/>
        <end position="21"/>
    </location>
</feature>
<reference evidence="2" key="2">
    <citation type="submission" date="2021-03" db="UniProtKB">
        <authorList>
            <consortium name="EnsemblPlants"/>
        </authorList>
    </citation>
    <scope>IDENTIFICATION</scope>
</reference>
<feature type="compositionally biased region" description="Polar residues" evidence="1">
    <location>
        <begin position="7"/>
        <end position="21"/>
    </location>
</feature>
<organism evidence="2 3">
    <name type="scientific">Cannabis sativa</name>
    <name type="common">Hemp</name>
    <name type="synonym">Marijuana</name>
    <dbReference type="NCBI Taxonomy" id="3483"/>
    <lineage>
        <taxon>Eukaryota</taxon>
        <taxon>Viridiplantae</taxon>
        <taxon>Streptophyta</taxon>
        <taxon>Embryophyta</taxon>
        <taxon>Tracheophyta</taxon>
        <taxon>Spermatophyta</taxon>
        <taxon>Magnoliopsida</taxon>
        <taxon>eudicotyledons</taxon>
        <taxon>Gunneridae</taxon>
        <taxon>Pentapetalae</taxon>
        <taxon>rosids</taxon>
        <taxon>fabids</taxon>
        <taxon>Rosales</taxon>
        <taxon>Cannabaceae</taxon>
        <taxon>Cannabis</taxon>
    </lineage>
</organism>
<evidence type="ECO:0000256" key="1">
    <source>
        <dbReference type="SAM" id="MobiDB-lite"/>
    </source>
</evidence>
<evidence type="ECO:0000313" key="2">
    <source>
        <dbReference type="EnsemblPlants" id="cds.novel_model_5612_5bd9a17a"/>
    </source>
</evidence>
<proteinExistence type="predicted"/>
<dbReference type="Proteomes" id="UP000596661">
    <property type="component" value="Chromosome 6"/>
</dbReference>
<dbReference type="EnsemblPlants" id="novel_model_5612_5bd9a17a">
    <property type="protein sequence ID" value="cds.novel_model_5612_5bd9a17a"/>
    <property type="gene ID" value="novel_gene_2884_5bd9a17a"/>
</dbReference>